<dbReference type="EnsemblPlants" id="OGLUM08G09660.1">
    <property type="protein sequence ID" value="OGLUM08G09660.1"/>
    <property type="gene ID" value="OGLUM08G09660"/>
</dbReference>
<keyword evidence="3" id="KW-1185">Reference proteome</keyword>
<proteinExistence type="predicted"/>
<feature type="region of interest" description="Disordered" evidence="1">
    <location>
        <begin position="91"/>
        <end position="127"/>
    </location>
</feature>
<reference evidence="2" key="2">
    <citation type="submission" date="2018-05" db="EMBL/GenBank/DDBJ databases">
        <title>OgluRS3 (Oryza glumaepatula Reference Sequence Version 3).</title>
        <authorList>
            <person name="Zhang J."/>
            <person name="Kudrna D."/>
            <person name="Lee S."/>
            <person name="Talag J."/>
            <person name="Welchert J."/>
            <person name="Wing R.A."/>
        </authorList>
    </citation>
    <scope>NUCLEOTIDE SEQUENCE [LARGE SCALE GENOMIC DNA]</scope>
</reference>
<sequence>MMLLTVSPRQSTRVGGEVVSSNPAPLKIRRLKRRSRHIADREEGTAAAAVAVAAMRKMAGKSVMVLRVEEGDEVGGLVEEDEETVGGAEVAVGGERREDDADGGRRREVEEAAARRQPPWWGWGDGEHRPVARAEAGVQASYARVGGALAPRPAHGAEADVLGDVDGEQPTGDLPDHFSKLAAVAMGQPAAEGNGGSE</sequence>
<evidence type="ECO:0000313" key="3">
    <source>
        <dbReference type="Proteomes" id="UP000026961"/>
    </source>
</evidence>
<name>A0A0E0ATA7_9ORYZ</name>
<protein>
    <submittedName>
        <fullName evidence="2">Uncharacterized protein</fullName>
    </submittedName>
</protein>
<feature type="compositionally biased region" description="Basic and acidic residues" evidence="1">
    <location>
        <begin position="94"/>
        <end position="114"/>
    </location>
</feature>
<dbReference type="Proteomes" id="UP000026961">
    <property type="component" value="Chromosome 8"/>
</dbReference>
<evidence type="ECO:0000313" key="2">
    <source>
        <dbReference type="EnsemblPlants" id="OGLUM08G09660.1"/>
    </source>
</evidence>
<accession>A0A0E0ATA7</accession>
<dbReference type="HOGENOM" id="CLU_1380029_0_0_1"/>
<dbReference type="AlphaFoldDB" id="A0A0E0ATA7"/>
<evidence type="ECO:0000256" key="1">
    <source>
        <dbReference type="SAM" id="MobiDB-lite"/>
    </source>
</evidence>
<organism evidence="2">
    <name type="scientific">Oryza glumipatula</name>
    <dbReference type="NCBI Taxonomy" id="40148"/>
    <lineage>
        <taxon>Eukaryota</taxon>
        <taxon>Viridiplantae</taxon>
        <taxon>Streptophyta</taxon>
        <taxon>Embryophyta</taxon>
        <taxon>Tracheophyta</taxon>
        <taxon>Spermatophyta</taxon>
        <taxon>Magnoliopsida</taxon>
        <taxon>Liliopsida</taxon>
        <taxon>Poales</taxon>
        <taxon>Poaceae</taxon>
        <taxon>BOP clade</taxon>
        <taxon>Oryzoideae</taxon>
        <taxon>Oryzeae</taxon>
        <taxon>Oryzinae</taxon>
        <taxon>Oryza</taxon>
    </lineage>
</organism>
<reference evidence="2" key="1">
    <citation type="submission" date="2015-04" db="UniProtKB">
        <authorList>
            <consortium name="EnsemblPlants"/>
        </authorList>
    </citation>
    <scope>IDENTIFICATION</scope>
</reference>
<dbReference type="Gramene" id="OGLUM08G09660.1">
    <property type="protein sequence ID" value="OGLUM08G09660.1"/>
    <property type="gene ID" value="OGLUM08G09660"/>
</dbReference>